<evidence type="ECO:0008006" key="5">
    <source>
        <dbReference type="Google" id="ProtNLM"/>
    </source>
</evidence>
<evidence type="ECO:0000313" key="3">
    <source>
        <dbReference type="EMBL" id="QAA94710.1"/>
    </source>
</evidence>
<dbReference type="Pfam" id="PF22725">
    <property type="entry name" value="GFO_IDH_MocA_C3"/>
    <property type="match status" value="1"/>
</dbReference>
<evidence type="ECO:0000313" key="4">
    <source>
        <dbReference type="Proteomes" id="UP000283474"/>
    </source>
</evidence>
<dbReference type="PANTHER" id="PTHR43377:SF1">
    <property type="entry name" value="BILIVERDIN REDUCTASE A"/>
    <property type="match status" value="1"/>
</dbReference>
<dbReference type="InterPro" id="IPR036291">
    <property type="entry name" value="NAD(P)-bd_dom_sf"/>
</dbReference>
<dbReference type="Proteomes" id="UP000283474">
    <property type="component" value="Chromosome"/>
</dbReference>
<sequence>MTPRRFLVVGSGSIARRHIDNLRLFFPGSSVGCVSASGRQLSGADVGVETVRYVSVAEAVKSRPSFAIVASPAPLHGLHAAELLRNDIPVLIEKPLSSSVETLKDQLNVLYENEHRVDIAYNLRNLLAAQKVKTIIESQQLGRIYSVLAEVGQYLPDWRPKSDYRKNVSARKELGGGVLLELSHELDYISWLFGEVERVYCVASTSGALEIDVEDNVDAILNLKSGLIVNLHMDFLQRSPERRCKIIGQNGTVIWDVLHNSIILSSGGRSEELFRDECYDRNDMYMEEIVHFDKVASGNANPKVGLRHALAVLSVVDALHLSSQTKMPVEIGTVE</sequence>
<dbReference type="RefSeq" id="WP_128355707.1">
    <property type="nucleotide sequence ID" value="NZ_CP022987.1"/>
</dbReference>
<dbReference type="SUPFAM" id="SSF55347">
    <property type="entry name" value="Glyceraldehyde-3-phosphate dehydrogenase-like, C-terminal domain"/>
    <property type="match status" value="1"/>
</dbReference>
<dbReference type="Gene3D" id="3.30.360.10">
    <property type="entry name" value="Dihydrodipicolinate Reductase, domain 2"/>
    <property type="match status" value="1"/>
</dbReference>
<dbReference type="InterPro" id="IPR051450">
    <property type="entry name" value="Gfo/Idh/MocA_Oxidoreductases"/>
</dbReference>
<evidence type="ECO:0000259" key="2">
    <source>
        <dbReference type="Pfam" id="PF22725"/>
    </source>
</evidence>
<proteinExistence type="predicted"/>
<dbReference type="InterPro" id="IPR000683">
    <property type="entry name" value="Gfo/Idh/MocA-like_OxRdtase_N"/>
</dbReference>
<dbReference type="Pfam" id="PF01408">
    <property type="entry name" value="GFO_IDH_MocA"/>
    <property type="match status" value="1"/>
</dbReference>
<dbReference type="InterPro" id="IPR055170">
    <property type="entry name" value="GFO_IDH_MocA-like_dom"/>
</dbReference>
<dbReference type="KEGG" id="pus:CKA81_13310"/>
<protein>
    <recommendedName>
        <fullName evidence="5">Oxidoreductase</fullName>
    </recommendedName>
</protein>
<dbReference type="AlphaFoldDB" id="A0A410GEI5"/>
<keyword evidence="4" id="KW-1185">Reference proteome</keyword>
<gene>
    <name evidence="3" type="ORF">CKA81_13310</name>
</gene>
<feature type="domain" description="GFO/IDH/MocA-like oxidoreductase" evidence="2">
    <location>
        <begin position="130"/>
        <end position="253"/>
    </location>
</feature>
<organism evidence="3 4">
    <name type="scientific">Pollutimonas thiosulfatoxidans</name>
    <dbReference type="NCBI Taxonomy" id="2028345"/>
    <lineage>
        <taxon>Bacteria</taxon>
        <taxon>Pseudomonadati</taxon>
        <taxon>Pseudomonadota</taxon>
        <taxon>Betaproteobacteria</taxon>
        <taxon>Burkholderiales</taxon>
        <taxon>Alcaligenaceae</taxon>
        <taxon>Pollutimonas</taxon>
    </lineage>
</organism>
<dbReference type="EMBL" id="CP022987">
    <property type="protein sequence ID" value="QAA94710.1"/>
    <property type="molecule type" value="Genomic_DNA"/>
</dbReference>
<dbReference type="SUPFAM" id="SSF51735">
    <property type="entry name" value="NAD(P)-binding Rossmann-fold domains"/>
    <property type="match status" value="1"/>
</dbReference>
<evidence type="ECO:0000259" key="1">
    <source>
        <dbReference type="Pfam" id="PF01408"/>
    </source>
</evidence>
<dbReference type="GO" id="GO:0000166">
    <property type="term" value="F:nucleotide binding"/>
    <property type="evidence" value="ECO:0007669"/>
    <property type="project" value="InterPro"/>
</dbReference>
<dbReference type="PANTHER" id="PTHR43377">
    <property type="entry name" value="BILIVERDIN REDUCTASE A"/>
    <property type="match status" value="1"/>
</dbReference>
<dbReference type="OrthoDB" id="9793050at2"/>
<accession>A0A410GEI5</accession>
<dbReference type="Gene3D" id="3.40.50.720">
    <property type="entry name" value="NAD(P)-binding Rossmann-like Domain"/>
    <property type="match status" value="1"/>
</dbReference>
<reference evidence="3 4" key="1">
    <citation type="submission" date="2017-08" db="EMBL/GenBank/DDBJ databases">
        <authorList>
            <person name="Park S.-J."/>
            <person name="Kim H."/>
        </authorList>
    </citation>
    <scope>NUCLEOTIDE SEQUENCE [LARGE SCALE GENOMIC DNA]</scope>
    <source>
        <strain evidence="4">ye3</strain>
    </source>
</reference>
<feature type="domain" description="Gfo/Idh/MocA-like oxidoreductase N-terminal" evidence="1">
    <location>
        <begin position="5"/>
        <end position="118"/>
    </location>
</feature>
<name>A0A410GEI5_9BURK</name>